<keyword evidence="3" id="KW-0812">Transmembrane</keyword>
<comment type="caution">
    <text evidence="5">The sequence shown here is derived from an EMBL/GenBank/DDBJ whole genome shotgun (WGS) entry which is preliminary data.</text>
</comment>
<accession>Q1ZME9</accession>
<dbReference type="EMBL" id="AAOJ01000008">
    <property type="protein sequence ID" value="EAS63291.1"/>
    <property type="molecule type" value="Genomic_DNA"/>
</dbReference>
<dbReference type="SUPFAM" id="SSF46894">
    <property type="entry name" value="C-terminal effector domain of the bipartite response regulators"/>
    <property type="match status" value="1"/>
</dbReference>
<dbReference type="SMART" id="SM00862">
    <property type="entry name" value="Trans_reg_C"/>
    <property type="match status" value="1"/>
</dbReference>
<dbReference type="InterPro" id="IPR036388">
    <property type="entry name" value="WH-like_DNA-bd_sf"/>
</dbReference>
<dbReference type="OrthoDB" id="5594115at2"/>
<dbReference type="Proteomes" id="UP000001603">
    <property type="component" value="Unassembled WGS sequence"/>
</dbReference>
<dbReference type="InterPro" id="IPR001867">
    <property type="entry name" value="OmpR/PhoB-type_DNA-bd"/>
</dbReference>
<proteinExistence type="predicted"/>
<dbReference type="RefSeq" id="WP_005366819.1">
    <property type="nucleotide sequence ID" value="NZ_CH902599.1"/>
</dbReference>
<sequence length="212" mass="24292">MYFYKFEENVFEPQKNKYSTPEKITKLSPSESKILQYLIDNSGDIVSREILLEIGWPGKIVVPNSLNVSIANLRKALRKNKNLLITIKGEGFTFLDNSFLKYEIETHPINKSDFIDVLLSDNDEGEGTSNNKKLIRPHKLISIMKIVGYNSLFLAMFVWGILWLDNWQSPPCVMINNDQRICGNIELLNLNDSIKDIPKNDVIYVDTAGNLH</sequence>
<dbReference type="AlphaFoldDB" id="Q1ZME9"/>
<evidence type="ECO:0000256" key="2">
    <source>
        <dbReference type="PROSITE-ProRule" id="PRU01091"/>
    </source>
</evidence>
<name>Q1ZME9_PHOAS</name>
<evidence type="ECO:0000259" key="4">
    <source>
        <dbReference type="PROSITE" id="PS51755"/>
    </source>
</evidence>
<dbReference type="Pfam" id="PF00486">
    <property type="entry name" value="Trans_reg_C"/>
    <property type="match status" value="1"/>
</dbReference>
<protein>
    <recommendedName>
        <fullName evidence="4">OmpR/PhoB-type domain-containing protein</fullName>
    </recommendedName>
</protein>
<dbReference type="Gene3D" id="1.10.10.10">
    <property type="entry name" value="Winged helix-like DNA-binding domain superfamily/Winged helix DNA-binding domain"/>
    <property type="match status" value="1"/>
</dbReference>
<dbReference type="GO" id="GO:0000160">
    <property type="term" value="P:phosphorelay signal transduction system"/>
    <property type="evidence" value="ECO:0007669"/>
    <property type="project" value="InterPro"/>
</dbReference>
<keyword evidence="3" id="KW-0472">Membrane</keyword>
<dbReference type="PROSITE" id="PS51755">
    <property type="entry name" value="OMPR_PHOB"/>
    <property type="match status" value="1"/>
</dbReference>
<evidence type="ECO:0000313" key="6">
    <source>
        <dbReference type="Proteomes" id="UP000001603"/>
    </source>
</evidence>
<organism evidence="5 6">
    <name type="scientific">Photobacterium angustum (strain S14 / CCUG 15956)</name>
    <name type="common">Vibrio sp. (strain S14 / CCUG 15956)</name>
    <dbReference type="NCBI Taxonomy" id="314292"/>
    <lineage>
        <taxon>Bacteria</taxon>
        <taxon>Pseudomonadati</taxon>
        <taxon>Pseudomonadota</taxon>
        <taxon>Gammaproteobacteria</taxon>
        <taxon>Vibrionales</taxon>
        <taxon>Vibrionaceae</taxon>
        <taxon>Photobacterium</taxon>
    </lineage>
</organism>
<evidence type="ECO:0000313" key="5">
    <source>
        <dbReference type="EMBL" id="EAS63291.1"/>
    </source>
</evidence>
<dbReference type="HOGENOM" id="CLU_113295_0_0_6"/>
<keyword evidence="1 2" id="KW-0238">DNA-binding</keyword>
<evidence type="ECO:0000256" key="1">
    <source>
        <dbReference type="ARBA" id="ARBA00023125"/>
    </source>
</evidence>
<dbReference type="eggNOG" id="COG3710">
    <property type="taxonomic scope" value="Bacteria"/>
</dbReference>
<dbReference type="InterPro" id="IPR016032">
    <property type="entry name" value="Sig_transdc_resp-reg_C-effctor"/>
</dbReference>
<gene>
    <name evidence="5" type="ORF">VAS14_15957</name>
</gene>
<feature type="DNA-binding region" description="OmpR/PhoB-type" evidence="2">
    <location>
        <begin position="1"/>
        <end position="96"/>
    </location>
</feature>
<dbReference type="GO" id="GO:0003677">
    <property type="term" value="F:DNA binding"/>
    <property type="evidence" value="ECO:0007669"/>
    <property type="project" value="UniProtKB-UniRule"/>
</dbReference>
<feature type="domain" description="OmpR/PhoB-type" evidence="4">
    <location>
        <begin position="1"/>
        <end position="96"/>
    </location>
</feature>
<reference evidence="5 6" key="1">
    <citation type="journal article" date="2009" name="Proc. Natl. Acad. Sci. U.S.A.">
        <title>The genomic basis of trophic strategy in marine bacteria.</title>
        <authorList>
            <person name="Lauro F.M."/>
            <person name="McDougald D."/>
            <person name="Thomas T."/>
            <person name="Williams T.J."/>
            <person name="Egan S."/>
            <person name="Rice S."/>
            <person name="DeMaere M.Z."/>
            <person name="Ting L."/>
            <person name="Ertan H."/>
            <person name="Johnson J."/>
            <person name="Ferriera S."/>
            <person name="Lapidus A."/>
            <person name="Anderson I."/>
            <person name="Kyrpides N."/>
            <person name="Munk A.C."/>
            <person name="Detter C."/>
            <person name="Han C.S."/>
            <person name="Brown M.V."/>
            <person name="Robb F.T."/>
            <person name="Kjelleberg S."/>
            <person name="Cavicchioli R."/>
        </authorList>
    </citation>
    <scope>NUCLEOTIDE SEQUENCE [LARGE SCALE GENOMIC DNA]</scope>
    <source>
        <strain evidence="5 6">S14</strain>
    </source>
</reference>
<dbReference type="GO" id="GO:0006355">
    <property type="term" value="P:regulation of DNA-templated transcription"/>
    <property type="evidence" value="ECO:0007669"/>
    <property type="project" value="InterPro"/>
</dbReference>
<dbReference type="CDD" id="cd00383">
    <property type="entry name" value="trans_reg_C"/>
    <property type="match status" value="1"/>
</dbReference>
<feature type="transmembrane region" description="Helical" evidence="3">
    <location>
        <begin position="146"/>
        <end position="164"/>
    </location>
</feature>
<evidence type="ECO:0000256" key="3">
    <source>
        <dbReference type="SAM" id="Phobius"/>
    </source>
</evidence>
<keyword evidence="3" id="KW-1133">Transmembrane helix</keyword>